<dbReference type="SMART" id="SM00342">
    <property type="entry name" value="HTH_ARAC"/>
    <property type="match status" value="1"/>
</dbReference>
<dbReference type="PANTHER" id="PTHR47894">
    <property type="entry name" value="HTH-TYPE TRANSCRIPTIONAL REGULATOR GADX"/>
    <property type="match status" value="1"/>
</dbReference>
<dbReference type="RefSeq" id="WP_019440089.1">
    <property type="nucleotide sequence ID" value="NZ_ALOE01000006.1"/>
</dbReference>
<dbReference type="Pfam" id="PF12625">
    <property type="entry name" value="Arabinose_bd"/>
    <property type="match status" value="1"/>
</dbReference>
<reference evidence="5 6" key="1">
    <citation type="submission" date="2019-09" db="EMBL/GenBank/DDBJ databases">
        <title>Hybrid Assembly of the complete Genome of the Deep-Sea Bacterium Moritella marina from long Nanopore and Illumina reads.</title>
        <authorList>
            <person name="Magin S."/>
            <person name="Georgoulis A."/>
            <person name="Papadimitriou K."/>
            <person name="Iliakis G."/>
            <person name="Vorgias C.E."/>
        </authorList>
    </citation>
    <scope>NUCLEOTIDE SEQUENCE [LARGE SCALE GENOMIC DNA]</scope>
    <source>
        <strain evidence="5 6">MP-1</strain>
    </source>
</reference>
<dbReference type="GO" id="GO:0000976">
    <property type="term" value="F:transcription cis-regulatory region binding"/>
    <property type="evidence" value="ECO:0007669"/>
    <property type="project" value="TreeGrafter"/>
</dbReference>
<dbReference type="GO" id="GO:0003700">
    <property type="term" value="F:DNA-binding transcription factor activity"/>
    <property type="evidence" value="ECO:0007669"/>
    <property type="project" value="InterPro"/>
</dbReference>
<evidence type="ECO:0000256" key="1">
    <source>
        <dbReference type="ARBA" id="ARBA00023015"/>
    </source>
</evidence>
<dbReference type="Gene3D" id="1.10.10.60">
    <property type="entry name" value="Homeodomain-like"/>
    <property type="match status" value="1"/>
</dbReference>
<dbReference type="PROSITE" id="PS01124">
    <property type="entry name" value="HTH_ARAC_FAMILY_2"/>
    <property type="match status" value="1"/>
</dbReference>
<evidence type="ECO:0000259" key="4">
    <source>
        <dbReference type="PROSITE" id="PS01124"/>
    </source>
</evidence>
<keyword evidence="3" id="KW-0804">Transcription</keyword>
<evidence type="ECO:0000313" key="6">
    <source>
        <dbReference type="Proteomes" id="UP000327424"/>
    </source>
</evidence>
<keyword evidence="6" id="KW-1185">Reference proteome</keyword>
<dbReference type="SUPFAM" id="SSF46689">
    <property type="entry name" value="Homeodomain-like"/>
    <property type="match status" value="1"/>
</dbReference>
<dbReference type="InterPro" id="IPR009057">
    <property type="entry name" value="Homeodomain-like_sf"/>
</dbReference>
<dbReference type="KEGG" id="mmaa:FR932_07415"/>
<evidence type="ECO:0000256" key="2">
    <source>
        <dbReference type="ARBA" id="ARBA00023125"/>
    </source>
</evidence>
<dbReference type="PANTHER" id="PTHR47894:SF1">
    <property type="entry name" value="HTH-TYPE TRANSCRIPTIONAL REGULATOR VQSM"/>
    <property type="match status" value="1"/>
</dbReference>
<gene>
    <name evidence="5" type="ORF">FR932_07415</name>
</gene>
<evidence type="ECO:0000313" key="5">
    <source>
        <dbReference type="EMBL" id="QFI37688.1"/>
    </source>
</evidence>
<dbReference type="Proteomes" id="UP000327424">
    <property type="component" value="Chromosome"/>
</dbReference>
<accession>A0A5J6WK86</accession>
<dbReference type="OrthoDB" id="5582699at2"/>
<dbReference type="GO" id="GO:0005829">
    <property type="term" value="C:cytosol"/>
    <property type="evidence" value="ECO:0007669"/>
    <property type="project" value="TreeGrafter"/>
</dbReference>
<dbReference type="InterPro" id="IPR018060">
    <property type="entry name" value="HTH_AraC"/>
</dbReference>
<name>A0A5J6WK86_MORMI</name>
<proteinExistence type="predicted"/>
<protein>
    <submittedName>
        <fullName evidence="5">AraC family transcriptional regulator</fullName>
    </submittedName>
</protein>
<feature type="domain" description="HTH araC/xylS-type" evidence="4">
    <location>
        <begin position="231"/>
        <end position="329"/>
    </location>
</feature>
<keyword evidence="1" id="KW-0805">Transcription regulation</keyword>
<keyword evidence="2" id="KW-0238">DNA-binding</keyword>
<dbReference type="InterPro" id="IPR032687">
    <property type="entry name" value="AraC-type_N"/>
</dbReference>
<dbReference type="Pfam" id="PF12833">
    <property type="entry name" value="HTH_18"/>
    <property type="match status" value="1"/>
</dbReference>
<organism evidence="5 6">
    <name type="scientific">Moritella marina ATCC 15381</name>
    <dbReference type="NCBI Taxonomy" id="1202962"/>
    <lineage>
        <taxon>Bacteria</taxon>
        <taxon>Pseudomonadati</taxon>
        <taxon>Pseudomonadota</taxon>
        <taxon>Gammaproteobacteria</taxon>
        <taxon>Alteromonadales</taxon>
        <taxon>Moritellaceae</taxon>
        <taxon>Moritella</taxon>
    </lineage>
</organism>
<dbReference type="EMBL" id="CP044399">
    <property type="protein sequence ID" value="QFI37688.1"/>
    <property type="molecule type" value="Genomic_DNA"/>
</dbReference>
<evidence type="ECO:0000256" key="3">
    <source>
        <dbReference type="ARBA" id="ARBA00023163"/>
    </source>
</evidence>
<dbReference type="AlphaFoldDB" id="A0A5J6WK86"/>
<sequence>MQDAGMLLRIAYEAMKELEVDVIEVLSRCNISEEVLNDKDLRTPNHAQTHFWQVLEDISQDPNIGISLGERMPVFTGQVLQYLFLSSPTFGTGWERATKYFRLISDAASVSIKMEGCEARLSVNLDGLAEDANRHLNDCLVIGAFKFCLYVTEGEFKVSKIAFAHARPKDITAYTNVFTCPIEFAAEDNYIYFDADLLERPSSHAEPELFALHDQLASRKIAKLELQDLVDKVRKVIAQQLESGVVTLESIATELDMKPRMLRAKLADIDYNFNQILADFRCELSKKLLANTDESIDQIVYLTGFSEPSTFYRAFKRWVKMTPIEYRRSKLAVRHANQHES</sequence>